<accession>A0ABQ6FD75</accession>
<dbReference type="RefSeq" id="WP_284188447.1">
    <property type="nucleotide sequence ID" value="NZ_BSPX01000041.1"/>
</dbReference>
<feature type="region of interest" description="Disordered" evidence="1">
    <location>
        <begin position="92"/>
        <end position="124"/>
    </location>
</feature>
<dbReference type="EMBL" id="BSPX01000041">
    <property type="protein sequence ID" value="GLT23229.1"/>
    <property type="molecule type" value="Genomic_DNA"/>
</dbReference>
<name>A0ABQ6FD75_9RHOO</name>
<reference evidence="3" key="1">
    <citation type="journal article" date="2019" name="Int. J. Syst. Evol. Microbiol.">
        <title>The Global Catalogue of Microorganisms (GCM) 10K type strain sequencing project: providing services to taxonomists for standard genome sequencing and annotation.</title>
        <authorList>
            <consortium name="The Broad Institute Genomics Platform"/>
            <consortium name="The Broad Institute Genome Sequencing Center for Infectious Disease"/>
            <person name="Wu L."/>
            <person name="Ma J."/>
        </authorList>
    </citation>
    <scope>NUCLEOTIDE SEQUENCE [LARGE SCALE GENOMIC DNA]</scope>
    <source>
        <strain evidence="3">NBRC 102407</strain>
    </source>
</reference>
<evidence type="ECO:0000313" key="3">
    <source>
        <dbReference type="Proteomes" id="UP001157167"/>
    </source>
</evidence>
<evidence type="ECO:0000256" key="1">
    <source>
        <dbReference type="SAM" id="MobiDB-lite"/>
    </source>
</evidence>
<dbReference type="Proteomes" id="UP001157167">
    <property type="component" value="Unassembled WGS sequence"/>
</dbReference>
<gene>
    <name evidence="2" type="ORF">GCM10007933_26920</name>
</gene>
<evidence type="ECO:0000313" key="2">
    <source>
        <dbReference type="EMBL" id="GLT23229.1"/>
    </source>
</evidence>
<proteinExistence type="predicted"/>
<comment type="caution">
    <text evidence="2">The sequence shown here is derived from an EMBL/GenBank/DDBJ whole genome shotgun (WGS) entry which is preliminary data.</text>
</comment>
<evidence type="ECO:0008006" key="4">
    <source>
        <dbReference type="Google" id="ProtNLM"/>
    </source>
</evidence>
<sequence>MTKVQLKNLAPAVLRADEAAYYGLKSIADYKSSNPEFSLEAATAAHEECLRLNEAETVAYNTYKAIRDARAIAEHKRHDVVNGCKNQVRANYGEDSDELASMGLKKKSEKKTGGGRGKKGKDAG</sequence>
<organism evidence="2 3">
    <name type="scientific">Zoogloea oryzae</name>
    <dbReference type="NCBI Taxonomy" id="310767"/>
    <lineage>
        <taxon>Bacteria</taxon>
        <taxon>Pseudomonadati</taxon>
        <taxon>Pseudomonadota</taxon>
        <taxon>Betaproteobacteria</taxon>
        <taxon>Rhodocyclales</taxon>
        <taxon>Zoogloeaceae</taxon>
        <taxon>Zoogloea</taxon>
    </lineage>
</organism>
<protein>
    <recommendedName>
        <fullName evidence="4">DUF4398 domain-containing protein</fullName>
    </recommendedName>
</protein>
<keyword evidence="3" id="KW-1185">Reference proteome</keyword>